<evidence type="ECO:0000313" key="6">
    <source>
        <dbReference type="Proteomes" id="UP000323119"/>
    </source>
</evidence>
<dbReference type="EMBL" id="VVXH01000046">
    <property type="protein sequence ID" value="KAA2373451.1"/>
    <property type="molecule type" value="Genomic_DNA"/>
</dbReference>
<dbReference type="Proteomes" id="UP000323119">
    <property type="component" value="Unassembled WGS sequence"/>
</dbReference>
<reference evidence="4" key="1">
    <citation type="submission" date="2017-04" db="EMBL/GenBank/DDBJ databases">
        <title>Function of individual gut microbiota members based on whole genome sequencing of pure cultures obtained from chicken caecum.</title>
        <authorList>
            <person name="Medvecky M."/>
            <person name="Cejkova D."/>
            <person name="Polansky O."/>
            <person name="Karasova D."/>
            <person name="Kubasova T."/>
            <person name="Cizek A."/>
            <person name="Rychlik I."/>
        </authorList>
    </citation>
    <scope>NUCLEOTIDE SEQUENCE [LARGE SCALE GENOMIC DNA]</scope>
    <source>
        <strain evidence="4">An90</strain>
    </source>
</reference>
<dbReference type="PROSITE" id="PS51257">
    <property type="entry name" value="PROKAR_LIPOPROTEIN"/>
    <property type="match status" value="1"/>
</dbReference>
<protein>
    <submittedName>
        <fullName evidence="3">Uncharacterized protein</fullName>
    </submittedName>
</protein>
<reference evidence="5 6" key="3">
    <citation type="journal article" date="2019" name="Nat. Med.">
        <title>A library of human gut bacterial isolates paired with longitudinal multiomics data enables mechanistic microbiome research.</title>
        <authorList>
            <person name="Poyet M."/>
            <person name="Groussin M."/>
            <person name="Gibbons S.M."/>
            <person name="Avila-Pacheco J."/>
            <person name="Jiang X."/>
            <person name="Kearney S.M."/>
            <person name="Perrotta A.R."/>
            <person name="Berdy B."/>
            <person name="Zhao S."/>
            <person name="Lieberman T.D."/>
            <person name="Swanson P.K."/>
            <person name="Smith M."/>
            <person name="Roesemann S."/>
            <person name="Alexander J.E."/>
            <person name="Rich S.A."/>
            <person name="Livny J."/>
            <person name="Vlamakis H."/>
            <person name="Clish C."/>
            <person name="Bullock K."/>
            <person name="Deik A."/>
            <person name="Scott J."/>
            <person name="Pierce K.A."/>
            <person name="Xavier R.J."/>
            <person name="Alm E.J."/>
        </authorList>
    </citation>
    <scope>NUCLEOTIDE SEQUENCE [LARGE SCALE GENOMIC DNA]</scope>
    <source>
        <strain evidence="2 6">BIOML-A204</strain>
        <strain evidence="1 5">BIOML-A266</strain>
    </source>
</reference>
<gene>
    <name evidence="3" type="ORF">B5G41_00165</name>
    <name evidence="2" type="ORF">F2S36_14730</name>
    <name evidence="1" type="ORF">F2Y10_16665</name>
</gene>
<dbReference type="EMBL" id="NFHB01000001">
    <property type="protein sequence ID" value="OUN04762.1"/>
    <property type="molecule type" value="Genomic_DNA"/>
</dbReference>
<dbReference type="Proteomes" id="UP000195772">
    <property type="component" value="Unassembled WGS sequence"/>
</dbReference>
<organism evidence="3 4">
    <name type="scientific">Alistipes onderdonkii</name>
    <dbReference type="NCBI Taxonomy" id="328813"/>
    <lineage>
        <taxon>Bacteria</taxon>
        <taxon>Pseudomonadati</taxon>
        <taxon>Bacteroidota</taxon>
        <taxon>Bacteroidia</taxon>
        <taxon>Bacteroidales</taxon>
        <taxon>Rikenellaceae</taxon>
        <taxon>Alistipes</taxon>
    </lineage>
</organism>
<sequence length="133" mass="15046">MRKSVFILLTVFMACLLCKESENMPGTSRKFMDETFLNRGEENLLARQWQCEYIYSDLSFTSVLPEAKKTRSTVSMFRHGAHGRLRATVLSMCCVTYGISGVAGLAARVHGKGFVAGLHAVDYYVYRLHRLII</sequence>
<dbReference type="OrthoDB" id="1001743at2"/>
<dbReference type="Proteomes" id="UP000322940">
    <property type="component" value="Unassembled WGS sequence"/>
</dbReference>
<evidence type="ECO:0000313" key="3">
    <source>
        <dbReference type="EMBL" id="OUN04762.1"/>
    </source>
</evidence>
<name>A0A1Y3QYM4_9BACT</name>
<accession>A0A1Y3QYM4</accession>
<dbReference type="AlphaFoldDB" id="A0A1Y3QYM4"/>
<comment type="caution">
    <text evidence="3">The sequence shown here is derived from an EMBL/GenBank/DDBJ whole genome shotgun (WGS) entry which is preliminary data.</text>
</comment>
<evidence type="ECO:0000313" key="4">
    <source>
        <dbReference type="Proteomes" id="UP000195772"/>
    </source>
</evidence>
<evidence type="ECO:0000313" key="2">
    <source>
        <dbReference type="EMBL" id="KAA2556936.1"/>
    </source>
</evidence>
<proteinExistence type="predicted"/>
<evidence type="ECO:0000313" key="5">
    <source>
        <dbReference type="Proteomes" id="UP000322940"/>
    </source>
</evidence>
<dbReference type="EMBL" id="VVUY01000023">
    <property type="protein sequence ID" value="KAA2556936.1"/>
    <property type="molecule type" value="Genomic_DNA"/>
</dbReference>
<reference evidence="3" key="2">
    <citation type="journal article" date="2018" name="BMC Genomics">
        <title>Whole genome sequencing and function prediction of 133 gut anaerobes isolated from chicken caecum in pure cultures.</title>
        <authorList>
            <person name="Medvecky M."/>
            <person name="Cejkova D."/>
            <person name="Polansky O."/>
            <person name="Karasova D."/>
            <person name="Kubasova T."/>
            <person name="Cizek A."/>
            <person name="Rychlik I."/>
        </authorList>
    </citation>
    <scope>NUCLEOTIDE SEQUENCE</scope>
    <source>
        <strain evidence="3">An90</strain>
    </source>
</reference>
<evidence type="ECO:0000313" key="1">
    <source>
        <dbReference type="EMBL" id="KAA2373451.1"/>
    </source>
</evidence>